<keyword evidence="7" id="KW-1185">Reference proteome</keyword>
<dbReference type="Gene3D" id="3.40.50.1820">
    <property type="entry name" value="alpha/beta hydrolase"/>
    <property type="match status" value="1"/>
</dbReference>
<name>A0A5J5J2L2_9MICO</name>
<feature type="signal peptide" evidence="5">
    <location>
        <begin position="1"/>
        <end position="31"/>
    </location>
</feature>
<evidence type="ECO:0000256" key="4">
    <source>
        <dbReference type="ARBA" id="ARBA00023157"/>
    </source>
</evidence>
<dbReference type="GO" id="GO:0052689">
    <property type="term" value="F:carboxylic ester hydrolase activity"/>
    <property type="evidence" value="ECO:0007669"/>
    <property type="project" value="UniProtKB-KW"/>
</dbReference>
<dbReference type="InterPro" id="IPR029058">
    <property type="entry name" value="AB_hydrolase_fold"/>
</dbReference>
<evidence type="ECO:0000256" key="1">
    <source>
        <dbReference type="ARBA" id="ARBA00007534"/>
    </source>
</evidence>
<evidence type="ECO:0000313" key="7">
    <source>
        <dbReference type="Proteomes" id="UP000325827"/>
    </source>
</evidence>
<evidence type="ECO:0000256" key="2">
    <source>
        <dbReference type="ARBA" id="ARBA00022487"/>
    </source>
</evidence>
<keyword evidence="5" id="KW-0732">Signal</keyword>
<keyword evidence="3" id="KW-0378">Hydrolase</keyword>
<dbReference type="InterPro" id="IPR000675">
    <property type="entry name" value="Cutinase/axe"/>
</dbReference>
<dbReference type="SMART" id="SM01110">
    <property type="entry name" value="Cutinase"/>
    <property type="match status" value="1"/>
</dbReference>
<evidence type="ECO:0000256" key="5">
    <source>
        <dbReference type="SAM" id="SignalP"/>
    </source>
</evidence>
<dbReference type="PANTHER" id="PTHR33630:SF9">
    <property type="entry name" value="CUTINASE 4"/>
    <property type="match status" value="1"/>
</dbReference>
<gene>
    <name evidence="6" type="ORF">F6B43_00990</name>
</gene>
<evidence type="ECO:0000313" key="6">
    <source>
        <dbReference type="EMBL" id="KAA9110306.1"/>
    </source>
</evidence>
<dbReference type="EMBL" id="VYSA01000001">
    <property type="protein sequence ID" value="KAA9110306.1"/>
    <property type="molecule type" value="Genomic_DNA"/>
</dbReference>
<protein>
    <submittedName>
        <fullName evidence="6">Cutinase family protein</fullName>
    </submittedName>
</protein>
<sequence>MRDERASRSRWSGLVATLCAALLMCFGVGGAAPANAVAANNMCDYGVFIGIRGTDTPAGAGAIHGGRAYNSGGYGGVEVLRSHLINFGTVPLYFVALNYPASGGASFFGSVRQGRNTLVDEINWLVEQCGSYTPAIVIVGYSQGGAVALAALTTAYDGSPNLAARARVAIMAVADIADPYYVPNKAYNAPNSTTTGWGRLGGILTEQQEEIASYRYWGWPPPGGTQGWVYKVRSWCSTDDYWCAGSDGPNAAEVHANAGTDNAWDAKEWIQYLTTSF</sequence>
<feature type="chain" id="PRO_5023900351" evidence="5">
    <location>
        <begin position="32"/>
        <end position="277"/>
    </location>
</feature>
<dbReference type="Proteomes" id="UP000325827">
    <property type="component" value="Unassembled WGS sequence"/>
</dbReference>
<reference evidence="7" key="1">
    <citation type="submission" date="2019-09" db="EMBL/GenBank/DDBJ databases">
        <title>Mumia zhuanghuii sp. nov. isolated from the intestinal contents of plateau pika (Ochotona curzoniae) in the Qinghai-Tibet plateau of China.</title>
        <authorList>
            <person name="Tian Z."/>
        </authorList>
    </citation>
    <scope>NUCLEOTIDE SEQUENCE [LARGE SCALE GENOMIC DNA]</scope>
    <source>
        <strain evidence="7">JCM 30598</strain>
    </source>
</reference>
<proteinExistence type="inferred from homology"/>
<keyword evidence="4" id="KW-1015">Disulfide bond</keyword>
<dbReference type="SUPFAM" id="SSF53474">
    <property type="entry name" value="alpha/beta-Hydrolases"/>
    <property type="match status" value="1"/>
</dbReference>
<dbReference type="AlphaFoldDB" id="A0A5J5J2L2"/>
<comment type="caution">
    <text evidence="6">The sequence shown here is derived from an EMBL/GenBank/DDBJ whole genome shotgun (WGS) entry which is preliminary data.</text>
</comment>
<keyword evidence="2" id="KW-0719">Serine esterase</keyword>
<dbReference type="Pfam" id="PF01083">
    <property type="entry name" value="Cutinase"/>
    <property type="match status" value="1"/>
</dbReference>
<accession>A0A5J5J2L2</accession>
<comment type="similarity">
    <text evidence="1">Belongs to the cutinase family.</text>
</comment>
<evidence type="ECO:0000256" key="3">
    <source>
        <dbReference type="ARBA" id="ARBA00022801"/>
    </source>
</evidence>
<dbReference type="PANTHER" id="PTHR33630">
    <property type="entry name" value="CUTINASE RV1984C-RELATED-RELATED"/>
    <property type="match status" value="1"/>
</dbReference>
<organism evidence="6 7">
    <name type="scientific">Microbacterium rhizomatis</name>
    <dbReference type="NCBI Taxonomy" id="1631477"/>
    <lineage>
        <taxon>Bacteria</taxon>
        <taxon>Bacillati</taxon>
        <taxon>Actinomycetota</taxon>
        <taxon>Actinomycetes</taxon>
        <taxon>Micrococcales</taxon>
        <taxon>Microbacteriaceae</taxon>
        <taxon>Microbacterium</taxon>
    </lineage>
</organism>